<reference evidence="2 3" key="1">
    <citation type="submission" date="2024-06" db="EMBL/GenBank/DDBJ databases">
        <authorList>
            <person name="Bataeva Y.V."/>
            <person name="Grigorian L.N."/>
            <person name="Solomentsev V.I."/>
        </authorList>
    </citation>
    <scope>NUCLEOTIDE SEQUENCE [LARGE SCALE GENOMIC DNA]</scope>
    <source>
        <strain evidence="3">SCPM-O-B-12605 (RCAM04882)</strain>
    </source>
</reference>
<feature type="non-terminal residue" evidence="2">
    <location>
        <position position="1"/>
    </location>
</feature>
<sequence length="74" mass="7906">SPTPGATRTDPTAPGIDPGADARAASVLERLPELTRALADKDIPRARALGAEFWRLLRPVDGPAPENRSIHEAR</sequence>
<gene>
    <name evidence="2" type="ORF">ABUK86_32395</name>
</gene>
<dbReference type="RefSeq" id="WP_352987379.1">
    <property type="nucleotide sequence ID" value="NZ_JBEQNA010000072.1"/>
</dbReference>
<feature type="region of interest" description="Disordered" evidence="1">
    <location>
        <begin position="1"/>
        <end position="20"/>
    </location>
</feature>
<feature type="non-terminal residue" evidence="2">
    <location>
        <position position="74"/>
    </location>
</feature>
<name>A0ABV2A5M3_9ACTN</name>
<protein>
    <submittedName>
        <fullName evidence="2">Uncharacterized protein</fullName>
    </submittedName>
</protein>
<comment type="caution">
    <text evidence="2">The sequence shown here is derived from an EMBL/GenBank/DDBJ whole genome shotgun (WGS) entry which is preliminary data.</text>
</comment>
<feature type="compositionally biased region" description="Polar residues" evidence="1">
    <location>
        <begin position="1"/>
        <end position="10"/>
    </location>
</feature>
<organism evidence="2 3">
    <name type="scientific">Nocardiopsis tropica</name>
    <dbReference type="NCBI Taxonomy" id="109330"/>
    <lineage>
        <taxon>Bacteria</taxon>
        <taxon>Bacillati</taxon>
        <taxon>Actinomycetota</taxon>
        <taxon>Actinomycetes</taxon>
        <taxon>Streptosporangiales</taxon>
        <taxon>Nocardiopsidaceae</taxon>
        <taxon>Nocardiopsis</taxon>
    </lineage>
</organism>
<dbReference type="Proteomes" id="UP001432401">
    <property type="component" value="Unassembled WGS sequence"/>
</dbReference>
<dbReference type="EMBL" id="JBEQNB010000075">
    <property type="protein sequence ID" value="MES0838504.1"/>
    <property type="molecule type" value="Genomic_DNA"/>
</dbReference>
<evidence type="ECO:0000313" key="3">
    <source>
        <dbReference type="Proteomes" id="UP001432401"/>
    </source>
</evidence>
<accession>A0ABV2A5M3</accession>
<keyword evidence="3" id="KW-1185">Reference proteome</keyword>
<proteinExistence type="predicted"/>
<evidence type="ECO:0000256" key="1">
    <source>
        <dbReference type="SAM" id="MobiDB-lite"/>
    </source>
</evidence>
<evidence type="ECO:0000313" key="2">
    <source>
        <dbReference type="EMBL" id="MES0838504.1"/>
    </source>
</evidence>